<organism evidence="1 2">
    <name type="scientific">Halobacillus halophilus (strain ATCC 35676 / DSM 2266 / JCM 20832 / KCTC 3685 / LMG 17431 / NBRC 102448 / NCIMB 2269)</name>
    <name type="common">Sporosarcina halophila</name>
    <dbReference type="NCBI Taxonomy" id="866895"/>
    <lineage>
        <taxon>Bacteria</taxon>
        <taxon>Bacillati</taxon>
        <taxon>Bacillota</taxon>
        <taxon>Bacilli</taxon>
        <taxon>Bacillales</taxon>
        <taxon>Bacillaceae</taxon>
        <taxon>Halobacillus</taxon>
    </lineage>
</organism>
<name>I0JQC9_HALH3</name>
<dbReference type="AlphaFoldDB" id="I0JQC9"/>
<dbReference type="PATRIC" id="fig|866895.3.peg.3037"/>
<dbReference type="KEGG" id="hhd:HBHAL_4007"/>
<dbReference type="InterPro" id="IPR052565">
    <property type="entry name" value="Glutaredoxin-like_YDR286C"/>
</dbReference>
<reference evidence="1 2" key="1">
    <citation type="journal article" date="2013" name="Environ. Microbiol.">
        <title>Chloride and organic osmolytes: a hybrid strategy to cope with elevated salinities by the moderately halophilic, chloride-dependent bacterium Halobacillus halophilus.</title>
        <authorList>
            <person name="Saum S.H."/>
            <person name="Pfeiffer F."/>
            <person name="Palm P."/>
            <person name="Rampp M."/>
            <person name="Schuster S.C."/>
            <person name="Muller V."/>
            <person name="Oesterhelt D."/>
        </authorList>
    </citation>
    <scope>NUCLEOTIDE SEQUENCE [LARGE SCALE GENOMIC DNA]</scope>
    <source>
        <strain evidence="2">ATCC 35676 / DSM 2266 / JCM 20832 / KCTC 3685 / LMG 17431 / NBRC 102448 / NCIMB 2269</strain>
    </source>
</reference>
<dbReference type="STRING" id="866895.HBHAL_4007"/>
<dbReference type="Proteomes" id="UP000007397">
    <property type="component" value="Chromosome"/>
</dbReference>
<dbReference type="EMBL" id="HE717023">
    <property type="protein sequence ID" value="CCG46349.1"/>
    <property type="molecule type" value="Genomic_DNA"/>
</dbReference>
<sequence>MNKITLYVKKRCPLCEEISSLVELLTGEYQIVVQEIDIEQNDELMRKYLFEVPVLEVNGDELDYRSITYTAIEERLH</sequence>
<dbReference type="PANTHER" id="PTHR33558">
    <property type="entry name" value="GLUTAREDOXIN-LIKE PROTEIN C5ORF63 HOMOLOG"/>
    <property type="match status" value="1"/>
</dbReference>
<dbReference type="eggNOG" id="COG0695">
    <property type="taxonomic scope" value="Bacteria"/>
</dbReference>
<keyword evidence="2" id="KW-1185">Reference proteome</keyword>
<dbReference type="InterPro" id="IPR036249">
    <property type="entry name" value="Thioredoxin-like_sf"/>
</dbReference>
<dbReference type="PANTHER" id="PTHR33558:SF1">
    <property type="entry name" value="GLUTAREDOXIN-LIKE PROTEIN C5ORF63 HOMOLOG"/>
    <property type="match status" value="1"/>
</dbReference>
<proteinExistence type="predicted"/>
<dbReference type="Gene3D" id="3.40.30.10">
    <property type="entry name" value="Glutaredoxin"/>
    <property type="match status" value="1"/>
</dbReference>
<gene>
    <name evidence="1" type="ordered locus">HBHAL_4007</name>
</gene>
<accession>I0JQC9</accession>
<dbReference type="HOGENOM" id="CLU_125054_2_3_9"/>
<evidence type="ECO:0000313" key="1">
    <source>
        <dbReference type="EMBL" id="CCG46349.1"/>
    </source>
</evidence>
<dbReference type="SUPFAM" id="SSF52833">
    <property type="entry name" value="Thioredoxin-like"/>
    <property type="match status" value="1"/>
</dbReference>
<dbReference type="Pfam" id="PF05768">
    <property type="entry name" value="Glrx-like"/>
    <property type="match status" value="1"/>
</dbReference>
<protein>
    <submittedName>
        <fullName evidence="1">Glutaredoxin</fullName>
    </submittedName>
</protein>
<dbReference type="RefSeq" id="WP_014644238.1">
    <property type="nucleotide sequence ID" value="NC_017668.1"/>
</dbReference>
<dbReference type="InterPro" id="IPR008554">
    <property type="entry name" value="Glutaredoxin-like"/>
</dbReference>
<evidence type="ECO:0000313" key="2">
    <source>
        <dbReference type="Proteomes" id="UP000007397"/>
    </source>
</evidence>